<reference evidence="1 2" key="1">
    <citation type="submission" date="2018-07" db="EMBL/GenBank/DDBJ databases">
        <title>High quality draft genome sequencing of Enterococcus faecium exhibiting probiotic potential isolated from mucus of freshwater fish.</title>
        <authorList>
            <person name="El-Jeni R."/>
            <person name="Ghedira K."/>
            <person name="Abdelhak S."/>
            <person name="El-Bour M."/>
            <person name="Bouhaouala-Zahar B."/>
        </authorList>
    </citation>
    <scope>NUCLEOTIDE SEQUENCE [LARGE SCALE GENOMIC DNA]</scope>
    <source>
        <strain evidence="1 2">R.A73</strain>
    </source>
</reference>
<organism evidence="1 2">
    <name type="scientific">Enterococcus faecium</name>
    <name type="common">Streptococcus faecium</name>
    <dbReference type="NCBI Taxonomy" id="1352"/>
    <lineage>
        <taxon>Bacteria</taxon>
        <taxon>Bacillati</taxon>
        <taxon>Bacillota</taxon>
        <taxon>Bacilli</taxon>
        <taxon>Lactobacillales</taxon>
        <taxon>Enterococcaceae</taxon>
        <taxon>Enterococcus</taxon>
    </lineage>
</organism>
<name>A0A7V7GPF8_ENTFC</name>
<evidence type="ECO:0000313" key="1">
    <source>
        <dbReference type="EMBL" id="KAA0691637.1"/>
    </source>
</evidence>
<comment type="caution">
    <text evidence="1">The sequence shown here is derived from an EMBL/GenBank/DDBJ whole genome shotgun (WGS) entry which is preliminary data.</text>
</comment>
<dbReference type="EMBL" id="QOVC01000003">
    <property type="protein sequence ID" value="KAA0691637.1"/>
    <property type="molecule type" value="Genomic_DNA"/>
</dbReference>
<evidence type="ECO:0008006" key="3">
    <source>
        <dbReference type="Google" id="ProtNLM"/>
    </source>
</evidence>
<dbReference type="AlphaFoldDB" id="A0A7V7GPF8"/>
<dbReference type="Proteomes" id="UP000448762">
    <property type="component" value="Unassembled WGS sequence"/>
</dbReference>
<proteinExistence type="predicted"/>
<protein>
    <recommendedName>
        <fullName evidence="3">DUF5405 domain-containing protein</fullName>
    </recommendedName>
</protein>
<evidence type="ECO:0000313" key="2">
    <source>
        <dbReference type="Proteomes" id="UP000448762"/>
    </source>
</evidence>
<gene>
    <name evidence="1" type="ORF">DTX73_04805</name>
</gene>
<dbReference type="RefSeq" id="WP_149558023.1">
    <property type="nucleotide sequence ID" value="NZ_QOVC01000003.1"/>
</dbReference>
<sequence length="102" mass="12194">MLDMKIEDYRITSDSRNIVLSKVRRDEEGNIRYTETKEESRADIGYFQTVSSCLKAIQRDYVLSEERTIKSIIEYKKALENITRQFEQACEIEEEKKWTKKC</sequence>
<accession>A0A7V7GPF8</accession>